<dbReference type="Gene3D" id="1.10.10.60">
    <property type="entry name" value="Homeodomain-like"/>
    <property type="match status" value="2"/>
</dbReference>
<dbReference type="PANTHER" id="PTHR43280:SF30">
    <property type="entry name" value="MMSAB OPERON REGULATORY PROTEIN"/>
    <property type="match status" value="1"/>
</dbReference>
<comment type="caution">
    <text evidence="5">The sequence shown here is derived from an EMBL/GenBank/DDBJ whole genome shotgun (WGS) entry which is preliminary data.</text>
</comment>
<dbReference type="SMART" id="SM00342">
    <property type="entry name" value="HTH_ARAC"/>
    <property type="match status" value="1"/>
</dbReference>
<dbReference type="EMBL" id="BORB01000056">
    <property type="protein sequence ID" value="GIN59707.1"/>
    <property type="molecule type" value="Genomic_DNA"/>
</dbReference>
<dbReference type="PROSITE" id="PS01124">
    <property type="entry name" value="HTH_ARAC_FAMILY_2"/>
    <property type="match status" value="1"/>
</dbReference>
<dbReference type="InterPro" id="IPR018062">
    <property type="entry name" value="HTH_AraC-typ_CS"/>
</dbReference>
<dbReference type="RefSeq" id="WP_212967427.1">
    <property type="nucleotide sequence ID" value="NZ_BORB01000056.1"/>
</dbReference>
<dbReference type="InterPro" id="IPR018060">
    <property type="entry name" value="HTH_AraC"/>
</dbReference>
<dbReference type="PANTHER" id="PTHR43280">
    <property type="entry name" value="ARAC-FAMILY TRANSCRIPTIONAL REGULATOR"/>
    <property type="match status" value="1"/>
</dbReference>
<accession>A0ABQ4KP92</accession>
<gene>
    <name evidence="5" type="primary">yisR_2</name>
    <name evidence="5" type="ORF">J8TS2_40260</name>
</gene>
<dbReference type="InterPro" id="IPR020449">
    <property type="entry name" value="Tscrpt_reg_AraC-type_HTH"/>
</dbReference>
<sequence length="293" mass="34317">MIIIMLQLIAPPLPVFLNGGEDTYKIGQTHPNRNKIGVFDLLFVTRGCLMIGEEKEQYQVEGKHALILYPDRHHFSVKPCDSTTHFYWFHFIITKEWKEISEATPKHREKYEMMSKRNPFSEFPVDIILPKHCKVGNWDKFDFLCKQILSSEFEHSSSLEWQRQILFQQLLQELANTIKQEKSAPALEVAEQAAAYLRNNYTRKISYKELGEQLRYHPNYISRCMINALGCTPIEYVNSVRLDQAKRLLVSTNMTIEKIAESCGFSQTAYFSRTFKKNEGRSPSEFRQQYFGH</sequence>
<keyword evidence="2" id="KW-0238">DNA-binding</keyword>
<dbReference type="Pfam" id="PF12833">
    <property type="entry name" value="HTH_18"/>
    <property type="match status" value="1"/>
</dbReference>
<keyword evidence="1" id="KW-0805">Transcription regulation</keyword>
<dbReference type="PRINTS" id="PR00032">
    <property type="entry name" value="HTHARAC"/>
</dbReference>
<keyword evidence="6" id="KW-1185">Reference proteome</keyword>
<dbReference type="PROSITE" id="PS00041">
    <property type="entry name" value="HTH_ARAC_FAMILY_1"/>
    <property type="match status" value="1"/>
</dbReference>
<evidence type="ECO:0000313" key="5">
    <source>
        <dbReference type="EMBL" id="GIN59707.1"/>
    </source>
</evidence>
<proteinExistence type="predicted"/>
<keyword evidence="3" id="KW-0804">Transcription</keyword>
<dbReference type="Proteomes" id="UP000679950">
    <property type="component" value="Unassembled WGS sequence"/>
</dbReference>
<protein>
    <submittedName>
        <fullName evidence="5">HTH-type transcriptional regulator YisR</fullName>
    </submittedName>
</protein>
<reference evidence="5 6" key="1">
    <citation type="submission" date="2021-03" db="EMBL/GenBank/DDBJ databases">
        <title>Antimicrobial resistance genes in bacteria isolated from Japanese honey, and their potential for conferring macrolide and lincosamide resistance in the American foulbrood pathogen Paenibacillus larvae.</title>
        <authorList>
            <person name="Okamoto M."/>
            <person name="Kumagai M."/>
            <person name="Kanamori H."/>
            <person name="Takamatsu D."/>
        </authorList>
    </citation>
    <scope>NUCLEOTIDE SEQUENCE [LARGE SCALE GENOMIC DNA]</scope>
    <source>
        <strain evidence="5 6">J8TS2</strain>
    </source>
</reference>
<name>A0ABQ4KP92_9BACI</name>
<evidence type="ECO:0000256" key="2">
    <source>
        <dbReference type="ARBA" id="ARBA00023125"/>
    </source>
</evidence>
<evidence type="ECO:0000259" key="4">
    <source>
        <dbReference type="PROSITE" id="PS01124"/>
    </source>
</evidence>
<evidence type="ECO:0000256" key="1">
    <source>
        <dbReference type="ARBA" id="ARBA00023015"/>
    </source>
</evidence>
<feature type="domain" description="HTH araC/xylS-type" evidence="4">
    <location>
        <begin position="191"/>
        <end position="289"/>
    </location>
</feature>
<dbReference type="SUPFAM" id="SSF51215">
    <property type="entry name" value="Regulatory protein AraC"/>
    <property type="match status" value="1"/>
</dbReference>
<evidence type="ECO:0000256" key="3">
    <source>
        <dbReference type="ARBA" id="ARBA00023163"/>
    </source>
</evidence>
<dbReference type="InterPro" id="IPR037923">
    <property type="entry name" value="HTH-like"/>
</dbReference>
<evidence type="ECO:0000313" key="6">
    <source>
        <dbReference type="Proteomes" id="UP000679950"/>
    </source>
</evidence>
<organism evidence="5 6">
    <name type="scientific">Lederbergia ruris</name>
    <dbReference type="NCBI Taxonomy" id="217495"/>
    <lineage>
        <taxon>Bacteria</taxon>
        <taxon>Bacillati</taxon>
        <taxon>Bacillota</taxon>
        <taxon>Bacilli</taxon>
        <taxon>Bacillales</taxon>
        <taxon>Bacillaceae</taxon>
        <taxon>Lederbergia</taxon>
    </lineage>
</organism>
<dbReference type="SUPFAM" id="SSF46689">
    <property type="entry name" value="Homeodomain-like"/>
    <property type="match status" value="2"/>
</dbReference>
<dbReference type="InterPro" id="IPR009057">
    <property type="entry name" value="Homeodomain-like_sf"/>
</dbReference>